<dbReference type="Gene3D" id="3.40.30.10">
    <property type="entry name" value="Glutaredoxin"/>
    <property type="match status" value="1"/>
</dbReference>
<dbReference type="GO" id="GO:0016853">
    <property type="term" value="F:isomerase activity"/>
    <property type="evidence" value="ECO:0007669"/>
    <property type="project" value="UniProtKB-KW"/>
</dbReference>
<dbReference type="CDD" id="cd03024">
    <property type="entry name" value="DsbA_FrnE"/>
    <property type="match status" value="1"/>
</dbReference>
<reference evidence="2 3" key="1">
    <citation type="submission" date="2018-11" db="EMBL/GenBank/DDBJ databases">
        <title>Sequencing the genomes of 1000 actinobacteria strains.</title>
        <authorList>
            <person name="Klenk H.-P."/>
        </authorList>
    </citation>
    <scope>NUCLEOTIDE SEQUENCE [LARGE SCALE GENOMIC DNA]</scope>
    <source>
        <strain evidence="2 3">DSM 11294</strain>
    </source>
</reference>
<protein>
    <submittedName>
        <fullName evidence="2">Putative DsbA family dithiol-disulfide isomerase</fullName>
    </submittedName>
</protein>
<comment type="caution">
    <text evidence="2">The sequence shown here is derived from an EMBL/GenBank/DDBJ whole genome shotgun (WGS) entry which is preliminary data.</text>
</comment>
<dbReference type="SUPFAM" id="SSF52833">
    <property type="entry name" value="Thioredoxin-like"/>
    <property type="match status" value="1"/>
</dbReference>
<dbReference type="OrthoDB" id="9799122at2"/>
<keyword evidence="2" id="KW-0413">Isomerase</keyword>
<proteinExistence type="predicted"/>
<name>A0A3N2BDV1_9MICO</name>
<dbReference type="PANTHER" id="PTHR13887">
    <property type="entry name" value="GLUTATHIONE S-TRANSFERASE KAPPA"/>
    <property type="match status" value="1"/>
</dbReference>
<keyword evidence="3" id="KW-1185">Reference proteome</keyword>
<dbReference type="EMBL" id="RKHK01000001">
    <property type="protein sequence ID" value="ROR73430.1"/>
    <property type="molecule type" value="Genomic_DNA"/>
</dbReference>
<evidence type="ECO:0000313" key="2">
    <source>
        <dbReference type="EMBL" id="ROR73430.1"/>
    </source>
</evidence>
<evidence type="ECO:0000259" key="1">
    <source>
        <dbReference type="Pfam" id="PF01323"/>
    </source>
</evidence>
<evidence type="ECO:0000313" key="3">
    <source>
        <dbReference type="Proteomes" id="UP000280668"/>
    </source>
</evidence>
<dbReference type="GO" id="GO:0016491">
    <property type="term" value="F:oxidoreductase activity"/>
    <property type="evidence" value="ECO:0007669"/>
    <property type="project" value="InterPro"/>
</dbReference>
<dbReference type="Proteomes" id="UP000280668">
    <property type="component" value="Unassembled WGS sequence"/>
</dbReference>
<dbReference type="AlphaFoldDB" id="A0A3N2BDV1"/>
<feature type="domain" description="DSBA-like thioredoxin" evidence="1">
    <location>
        <begin position="4"/>
        <end position="205"/>
    </location>
</feature>
<accession>A0A3N2BDV1</accession>
<gene>
    <name evidence="2" type="ORF">EDD31_1810</name>
</gene>
<dbReference type="InterPro" id="IPR036249">
    <property type="entry name" value="Thioredoxin-like_sf"/>
</dbReference>
<sequence length="212" mass="23157">MIGVDMWADVRCPWCWIGMRRLQRARGALPEQVRVRRRSFLLEPEGPVSPGRATAHVARSEWGMTAEQWESKSRHIRSVGRAEGVEINLDGAVMFDSRRIHRLLKLAEATDSVDTDAAWDSAFAAHFGHNRNLGEAETLRELATSWSVDGVGLEHALAGASFADEVIGDQEDARRLAISSVPTIVAADGRQISGMAPLDELTDFLAAAGVVS</sequence>
<dbReference type="Pfam" id="PF01323">
    <property type="entry name" value="DSBA"/>
    <property type="match status" value="1"/>
</dbReference>
<dbReference type="InterPro" id="IPR001853">
    <property type="entry name" value="DSBA-like_thioredoxin_dom"/>
</dbReference>
<dbReference type="PANTHER" id="PTHR13887:SF41">
    <property type="entry name" value="THIOREDOXIN SUPERFAMILY PROTEIN"/>
    <property type="match status" value="1"/>
</dbReference>
<organism evidence="2 3">
    <name type="scientific">Bogoriella caseilytica</name>
    <dbReference type="NCBI Taxonomy" id="56055"/>
    <lineage>
        <taxon>Bacteria</taxon>
        <taxon>Bacillati</taxon>
        <taxon>Actinomycetota</taxon>
        <taxon>Actinomycetes</taxon>
        <taxon>Micrococcales</taxon>
        <taxon>Bogoriellaceae</taxon>
        <taxon>Bogoriella</taxon>
    </lineage>
</organism>